<proteinExistence type="predicted"/>
<dbReference type="SUPFAM" id="SSF57535">
    <property type="entry name" value="Complement control module/SCR domain"/>
    <property type="match status" value="1"/>
</dbReference>
<evidence type="ECO:0000256" key="2">
    <source>
        <dbReference type="SAM" id="MobiDB-lite"/>
    </source>
</evidence>
<reference evidence="3 4" key="1">
    <citation type="submission" date="2019-07" db="EMBL/GenBank/DDBJ databases">
        <title>Draft genome assembly of a fouling barnacle, Amphibalanus amphitrite (Darwin, 1854): The first reference genome for Thecostraca.</title>
        <authorList>
            <person name="Kim W."/>
        </authorList>
    </citation>
    <scope>NUCLEOTIDE SEQUENCE [LARGE SCALE GENOMIC DNA]</scope>
    <source>
        <strain evidence="3">SNU_AA5</strain>
        <tissue evidence="3">Soma without cirri and trophi</tissue>
    </source>
</reference>
<accession>A0A6A4X7K1</accession>
<evidence type="ECO:0000256" key="1">
    <source>
        <dbReference type="ARBA" id="ARBA00023157"/>
    </source>
</evidence>
<organism evidence="3 4">
    <name type="scientific">Amphibalanus amphitrite</name>
    <name type="common">Striped barnacle</name>
    <name type="synonym">Balanus amphitrite</name>
    <dbReference type="NCBI Taxonomy" id="1232801"/>
    <lineage>
        <taxon>Eukaryota</taxon>
        <taxon>Metazoa</taxon>
        <taxon>Ecdysozoa</taxon>
        <taxon>Arthropoda</taxon>
        <taxon>Crustacea</taxon>
        <taxon>Multicrustacea</taxon>
        <taxon>Cirripedia</taxon>
        <taxon>Thoracica</taxon>
        <taxon>Thoracicalcarea</taxon>
        <taxon>Balanomorpha</taxon>
        <taxon>Balanoidea</taxon>
        <taxon>Balanidae</taxon>
        <taxon>Amphibalaninae</taxon>
        <taxon>Amphibalanus</taxon>
    </lineage>
</organism>
<gene>
    <name evidence="3" type="ORF">FJT64_018171</name>
</gene>
<evidence type="ECO:0000313" key="3">
    <source>
        <dbReference type="EMBL" id="KAF0310978.1"/>
    </source>
</evidence>
<protein>
    <recommendedName>
        <fullName evidence="5">Sushi domain-containing protein</fullName>
    </recommendedName>
</protein>
<name>A0A6A4X7K1_AMPAM</name>
<dbReference type="AlphaFoldDB" id="A0A6A4X7K1"/>
<feature type="region of interest" description="Disordered" evidence="2">
    <location>
        <begin position="1"/>
        <end position="20"/>
    </location>
</feature>
<keyword evidence="1" id="KW-1015">Disulfide bond</keyword>
<dbReference type="Proteomes" id="UP000440578">
    <property type="component" value="Unassembled WGS sequence"/>
</dbReference>
<comment type="caution">
    <text evidence="3">The sequence shown here is derived from an EMBL/GenBank/DDBJ whole genome shotgun (WGS) entry which is preliminary data.</text>
</comment>
<keyword evidence="4" id="KW-1185">Reference proteome</keyword>
<evidence type="ECO:0008006" key="5">
    <source>
        <dbReference type="Google" id="ProtNLM"/>
    </source>
</evidence>
<evidence type="ECO:0000313" key="4">
    <source>
        <dbReference type="Proteomes" id="UP000440578"/>
    </source>
</evidence>
<dbReference type="InterPro" id="IPR035976">
    <property type="entry name" value="Sushi/SCR/CCP_sf"/>
</dbReference>
<dbReference type="OrthoDB" id="6377932at2759"/>
<dbReference type="Gene3D" id="2.10.70.10">
    <property type="entry name" value="Complement Module, domain 1"/>
    <property type="match status" value="1"/>
</dbReference>
<dbReference type="EMBL" id="VIIS01000276">
    <property type="protein sequence ID" value="KAF0310978.1"/>
    <property type="molecule type" value="Genomic_DNA"/>
</dbReference>
<sequence>MVGARASTATMAHQPPRHCLHGPGADASGLLWKPNVTWTLGNRIWSGNNTVDTIVTYECVPGMETEEGTTYQTRNCTTDGWTPPPLPCDPMCKDPIPDAGNSTERNMTSRVGWRLPGATVEYLCSTGAVQTVTCTGSGWEPEVLPPCCSAL</sequence>